<dbReference type="InterPro" id="IPR044144">
    <property type="entry name" value="SAF_UxaA/GarD"/>
</dbReference>
<dbReference type="GO" id="GO:0016829">
    <property type="term" value="F:lyase activity"/>
    <property type="evidence" value="ECO:0007669"/>
    <property type="project" value="UniProtKB-KW"/>
</dbReference>
<dbReference type="RefSeq" id="WP_034841705.1">
    <property type="nucleotide sequence ID" value="NZ_JOKH01000008.1"/>
</dbReference>
<dbReference type="InterPro" id="IPR007392">
    <property type="entry name" value="GD_AH_second"/>
</dbReference>
<dbReference type="PANTHER" id="PTHR30536">
    <property type="entry name" value="ALTRONATE/GALACTARATE DEHYDRATASE"/>
    <property type="match status" value="1"/>
</dbReference>
<gene>
    <name evidence="4" type="ORF">GZ78_25400</name>
</gene>
<dbReference type="STRING" id="1137799.GZ78_25400"/>
<dbReference type="Proteomes" id="UP000028073">
    <property type="component" value="Unassembled WGS sequence"/>
</dbReference>
<dbReference type="CDD" id="cd11613">
    <property type="entry name" value="SAF_AH_GD"/>
    <property type="match status" value="1"/>
</dbReference>
<protein>
    <submittedName>
        <fullName evidence="4">Altronate hydrolase</fullName>
    </submittedName>
</protein>
<keyword evidence="5" id="KW-1185">Reference proteome</keyword>
<dbReference type="PANTHER" id="PTHR30536:SF5">
    <property type="entry name" value="ALTRONATE DEHYDRATASE"/>
    <property type="match status" value="1"/>
</dbReference>
<dbReference type="InterPro" id="IPR048332">
    <property type="entry name" value="GD_AH_C"/>
</dbReference>
<evidence type="ECO:0000313" key="4">
    <source>
        <dbReference type="EMBL" id="KEQ13979.1"/>
    </source>
</evidence>
<evidence type="ECO:0000313" key="5">
    <source>
        <dbReference type="Proteomes" id="UP000028073"/>
    </source>
</evidence>
<accession>A0A081N6A6</accession>
<reference evidence="4 5" key="1">
    <citation type="submission" date="2014-06" db="EMBL/GenBank/DDBJ databases">
        <title>Whole Genome Sequences of Three Symbiotic Endozoicomonas Bacteria.</title>
        <authorList>
            <person name="Neave M.J."/>
            <person name="Apprill A."/>
            <person name="Voolstra C.R."/>
        </authorList>
    </citation>
    <scope>NUCLEOTIDE SEQUENCE [LARGE SCALE GENOMIC DNA]</scope>
    <source>
        <strain evidence="4 5">DSM 25634</strain>
    </source>
</reference>
<dbReference type="eggNOG" id="COG2721">
    <property type="taxonomic scope" value="Bacteria"/>
</dbReference>
<proteinExistence type="inferred from homology"/>
<feature type="domain" description="SAF" evidence="3">
    <location>
        <begin position="11"/>
        <end position="82"/>
    </location>
</feature>
<dbReference type="GO" id="GO:0016787">
    <property type="term" value="F:hydrolase activity"/>
    <property type="evidence" value="ECO:0007669"/>
    <property type="project" value="UniProtKB-KW"/>
</dbReference>
<organism evidence="4 5">
    <name type="scientific">Endozoicomonas numazuensis</name>
    <dbReference type="NCBI Taxonomy" id="1137799"/>
    <lineage>
        <taxon>Bacteria</taxon>
        <taxon>Pseudomonadati</taxon>
        <taxon>Pseudomonadota</taxon>
        <taxon>Gammaproteobacteria</taxon>
        <taxon>Oceanospirillales</taxon>
        <taxon>Endozoicomonadaceae</taxon>
        <taxon>Endozoicomonas</taxon>
    </lineage>
</organism>
<evidence type="ECO:0000256" key="2">
    <source>
        <dbReference type="ARBA" id="ARBA00023239"/>
    </source>
</evidence>
<dbReference type="Gene3D" id="2.30.130.110">
    <property type="match status" value="1"/>
</dbReference>
<dbReference type="InterPro" id="IPR052172">
    <property type="entry name" value="UxaA_altronate/galactarate_dh"/>
</dbReference>
<comment type="caution">
    <text evidence="4">The sequence shown here is derived from an EMBL/GenBank/DDBJ whole genome shotgun (WGS) entry which is preliminary data.</text>
</comment>
<evidence type="ECO:0000256" key="1">
    <source>
        <dbReference type="ARBA" id="ARBA00010986"/>
    </source>
</evidence>
<evidence type="ECO:0000259" key="3">
    <source>
        <dbReference type="SMART" id="SM00858"/>
    </source>
</evidence>
<dbReference type="Pfam" id="PF04295">
    <property type="entry name" value="GD_AH_second"/>
    <property type="match status" value="1"/>
</dbReference>
<name>A0A081N6A6_9GAMM</name>
<dbReference type="EMBL" id="JOKH01000008">
    <property type="protein sequence ID" value="KEQ13979.1"/>
    <property type="molecule type" value="Genomic_DNA"/>
</dbReference>
<dbReference type="Pfam" id="PF20629">
    <property type="entry name" value="GD_AH_C"/>
    <property type="match status" value="1"/>
</dbReference>
<dbReference type="Pfam" id="PF08666">
    <property type="entry name" value="SAF"/>
    <property type="match status" value="1"/>
</dbReference>
<keyword evidence="2" id="KW-0456">Lyase</keyword>
<dbReference type="GO" id="GO:0019698">
    <property type="term" value="P:D-galacturonate catabolic process"/>
    <property type="evidence" value="ECO:0007669"/>
    <property type="project" value="TreeGrafter"/>
</dbReference>
<sequence length="498" mass="54649">MKAWLKIHPNDNVLISLKSLKKGTLITEGNDRLSLKQDVPAFHKVALRDLALDAQVVKYGSTIGKTTEVITAGDWVHCHNIRTHLKDQVSYQYSPKLASNSSFAGNTDRAVELYRRGSGTAGIRNELWIIPTVGCVNGIARTLVEQFMAIHPCNDIDGVYAFSHQFGCSQLGDDHQDTRKLLQTMAQHPNAGGVLIIGLGCENNQISEFQKAFDQANQTRIRFLSSQESEDEIEEGLQLIHELYEHMRKDRRVSGKLSEIRFGLECGGSDGLSGITANPLLGMLSDRLTTLGGTTVLTEVPEMFGAEEQLMARAVNETVFHQIVAMIHQFKQYYLSHNQPIYENPSPGNKQGGISTLEEKSIGCTQKSGLSPVTGVVKYGESIVTTGLNLLHAPGNDAIATSALAAAGCQMVLFTTGRGTPYGGFVPTFKLATNSELAKKKKHWIDFDAGQLISEEKSLEIVCDELIDQLARVVSGQPTRNEEQGFRELAIWKHGVTL</sequence>
<dbReference type="InterPro" id="IPR013974">
    <property type="entry name" value="SAF"/>
</dbReference>
<dbReference type="OrthoDB" id="9804574at2"/>
<dbReference type="SMART" id="SM00858">
    <property type="entry name" value="SAF"/>
    <property type="match status" value="1"/>
</dbReference>
<comment type="similarity">
    <text evidence="1">Belongs to the UxaA family.</text>
</comment>
<dbReference type="AlphaFoldDB" id="A0A081N6A6"/>
<keyword evidence="4" id="KW-0378">Hydrolase</keyword>